<dbReference type="OrthoDB" id="6617753at2759"/>
<organism evidence="2 3">
    <name type="scientific">Stomoxys calcitrans</name>
    <name type="common">Stable fly</name>
    <name type="synonym">Conops calcitrans</name>
    <dbReference type="NCBI Taxonomy" id="35570"/>
    <lineage>
        <taxon>Eukaryota</taxon>
        <taxon>Metazoa</taxon>
        <taxon>Ecdysozoa</taxon>
        <taxon>Arthropoda</taxon>
        <taxon>Hexapoda</taxon>
        <taxon>Insecta</taxon>
        <taxon>Pterygota</taxon>
        <taxon>Neoptera</taxon>
        <taxon>Endopterygota</taxon>
        <taxon>Diptera</taxon>
        <taxon>Brachycera</taxon>
        <taxon>Muscomorpha</taxon>
        <taxon>Muscoidea</taxon>
        <taxon>Muscidae</taxon>
        <taxon>Stomoxys</taxon>
    </lineage>
</organism>
<dbReference type="VEuPathDB" id="VectorBase:SCAU005794"/>
<dbReference type="Pfam" id="PF10545">
    <property type="entry name" value="MADF_DNA_bdg"/>
    <property type="match status" value="1"/>
</dbReference>
<reference evidence="2" key="1">
    <citation type="submission" date="2020-05" db="UniProtKB">
        <authorList>
            <consortium name="EnsemblMetazoa"/>
        </authorList>
    </citation>
    <scope>IDENTIFICATION</scope>
    <source>
        <strain evidence="2">USDA</strain>
    </source>
</reference>
<dbReference type="PANTHER" id="PTHR21505:SF8">
    <property type="entry name" value="DPT-YFP REPRESSOR BY OVEREXPRESSION, ISOFORM D-RELATED"/>
    <property type="match status" value="1"/>
</dbReference>
<keyword evidence="3" id="KW-1185">Reference proteome</keyword>
<evidence type="ECO:0000313" key="3">
    <source>
        <dbReference type="Proteomes" id="UP000095300"/>
    </source>
</evidence>
<dbReference type="InterPro" id="IPR006578">
    <property type="entry name" value="MADF-dom"/>
</dbReference>
<dbReference type="SMART" id="SM00595">
    <property type="entry name" value="MADF"/>
    <property type="match status" value="1"/>
</dbReference>
<evidence type="ECO:0000313" key="2">
    <source>
        <dbReference type="EnsemblMetazoa" id="SCAU005794-PA"/>
    </source>
</evidence>
<evidence type="ECO:0000259" key="1">
    <source>
        <dbReference type="PROSITE" id="PS51029"/>
    </source>
</evidence>
<dbReference type="KEGG" id="scac:106085134"/>
<dbReference type="EnsemblMetazoa" id="SCAU005794-RA">
    <property type="protein sequence ID" value="SCAU005794-PA"/>
    <property type="gene ID" value="SCAU005794"/>
</dbReference>
<dbReference type="Proteomes" id="UP000095300">
    <property type="component" value="Unassembled WGS sequence"/>
</dbReference>
<dbReference type="AlphaFoldDB" id="A0A1I8P8H5"/>
<dbReference type="PANTHER" id="PTHR21505">
    <property type="entry name" value="MADF DOMAIN-CONTAINING PROTEIN-RELATED"/>
    <property type="match status" value="1"/>
</dbReference>
<dbReference type="PROSITE" id="PS51029">
    <property type="entry name" value="MADF"/>
    <property type="match status" value="1"/>
</dbReference>
<sequence length="270" mass="31952">MDTRDRIFWSEFLELYESMPCLWKVKCPEYNNRALKAKCYKRMVEKLKEVEPEATRENVVKKINVFRTNYAREMKKRKQTENYNEPFKTSLWYFDKLKFLEGVKQPVEESGEEHCNNTMFSMDDNENCTIETEIYHEFYDDTEEHSLLVTPEPATERKHIPEPKRKRRKACTPEKTNNNVLKVIPPKIASGGVGIDGFTSILAKGWESQYNELSREQKMFARTIFSDVLFHGCLNKLSEETVEEVHQVLRGNLSRTQTSTVYIRDYEEED</sequence>
<protein>
    <recommendedName>
        <fullName evidence="1">MADF domain-containing protein</fullName>
    </recommendedName>
</protein>
<feature type="domain" description="MADF" evidence="1">
    <location>
        <begin position="11"/>
        <end position="105"/>
    </location>
</feature>
<accession>A0A1I8P8H5</accession>
<gene>
    <name evidence="2" type="primary">106085134</name>
</gene>
<proteinExistence type="predicted"/>
<name>A0A1I8P8H5_STOCA</name>